<comment type="similarity">
    <text evidence="1">Belongs to the peptidase S14 family.</text>
</comment>
<dbReference type="GO" id="GO:0004252">
    <property type="term" value="F:serine-type endopeptidase activity"/>
    <property type="evidence" value="ECO:0007669"/>
    <property type="project" value="InterPro"/>
</dbReference>
<dbReference type="PANTHER" id="PTHR10381:SF11">
    <property type="entry name" value="ATP-DEPENDENT CLP PROTEASE PROTEOLYTIC SUBUNIT, MITOCHONDRIAL"/>
    <property type="match status" value="1"/>
</dbReference>
<dbReference type="InterPro" id="IPR029045">
    <property type="entry name" value="ClpP/crotonase-like_dom_sf"/>
</dbReference>
<evidence type="ECO:0000256" key="1">
    <source>
        <dbReference type="ARBA" id="ARBA00007039"/>
    </source>
</evidence>
<evidence type="ECO:0008006" key="3">
    <source>
        <dbReference type="Google" id="ProtNLM"/>
    </source>
</evidence>
<reference evidence="2" key="1">
    <citation type="submission" date="2018-05" db="EMBL/GenBank/DDBJ databases">
        <authorList>
            <person name="Lanie J.A."/>
            <person name="Ng W.-L."/>
            <person name="Kazmierczak K.M."/>
            <person name="Andrzejewski T.M."/>
            <person name="Davidsen T.M."/>
            <person name="Wayne K.J."/>
            <person name="Tettelin H."/>
            <person name="Glass J.I."/>
            <person name="Rusch D."/>
            <person name="Podicherti R."/>
            <person name="Tsui H.-C.T."/>
            <person name="Winkler M.E."/>
        </authorList>
    </citation>
    <scope>NUCLEOTIDE SEQUENCE</scope>
</reference>
<dbReference type="Gene3D" id="3.90.226.10">
    <property type="entry name" value="2-enoyl-CoA Hydratase, Chain A, domain 1"/>
    <property type="match status" value="1"/>
</dbReference>
<dbReference type="Pfam" id="PF00574">
    <property type="entry name" value="CLP_protease"/>
    <property type="match status" value="1"/>
</dbReference>
<dbReference type="GO" id="GO:0051117">
    <property type="term" value="F:ATPase binding"/>
    <property type="evidence" value="ECO:0007669"/>
    <property type="project" value="TreeGrafter"/>
</dbReference>
<evidence type="ECO:0000313" key="2">
    <source>
        <dbReference type="EMBL" id="SVA42790.1"/>
    </source>
</evidence>
<dbReference type="SUPFAM" id="SSF52096">
    <property type="entry name" value="ClpP/crotonase"/>
    <property type="match status" value="1"/>
</dbReference>
<dbReference type="AlphaFoldDB" id="A0A381VR41"/>
<dbReference type="PANTHER" id="PTHR10381">
    <property type="entry name" value="ATP-DEPENDENT CLP PROTEASE PROTEOLYTIC SUBUNIT"/>
    <property type="match status" value="1"/>
</dbReference>
<name>A0A381VR41_9ZZZZ</name>
<organism evidence="2">
    <name type="scientific">marine metagenome</name>
    <dbReference type="NCBI Taxonomy" id="408172"/>
    <lineage>
        <taxon>unclassified sequences</taxon>
        <taxon>metagenomes</taxon>
        <taxon>ecological metagenomes</taxon>
    </lineage>
</organism>
<accession>A0A381VR41</accession>
<dbReference type="GO" id="GO:0004176">
    <property type="term" value="F:ATP-dependent peptidase activity"/>
    <property type="evidence" value="ECO:0007669"/>
    <property type="project" value="InterPro"/>
</dbReference>
<dbReference type="InterPro" id="IPR023562">
    <property type="entry name" value="ClpP/TepA"/>
</dbReference>
<dbReference type="EMBL" id="UINC01009544">
    <property type="protein sequence ID" value="SVA42790.1"/>
    <property type="molecule type" value="Genomic_DNA"/>
</dbReference>
<sequence>MKNVKILEHFSTDPIIVHQYSPGGDWNAGMLMYDTIQHSKCSFLFVCHGHAASMGSIVPQAVYDKGYRVTMPNCDWLIHDGPIDAEGMTVRQFNSFHGYIDHIRQDMMEIYTNVCLASGEKFQKMKKGAVKNFLKRKLQAQEDWWLTAQDAVDYGFVDGMLGAEGYESIQEIIKAL</sequence>
<dbReference type="GO" id="GO:0009368">
    <property type="term" value="C:endopeptidase Clp complex"/>
    <property type="evidence" value="ECO:0007669"/>
    <property type="project" value="TreeGrafter"/>
</dbReference>
<proteinExistence type="inferred from homology"/>
<gene>
    <name evidence="2" type="ORF">METZ01_LOCUS95644</name>
</gene>
<dbReference type="PRINTS" id="PR00127">
    <property type="entry name" value="CLPPROTEASEP"/>
</dbReference>
<dbReference type="InterPro" id="IPR001907">
    <property type="entry name" value="ClpP"/>
</dbReference>
<protein>
    <recommendedName>
        <fullName evidence="3">ATP-dependent Clp protease proteolytic subunit</fullName>
    </recommendedName>
</protein>
<dbReference type="GO" id="GO:0006515">
    <property type="term" value="P:protein quality control for misfolded or incompletely synthesized proteins"/>
    <property type="evidence" value="ECO:0007669"/>
    <property type="project" value="TreeGrafter"/>
</dbReference>